<keyword evidence="3" id="KW-1185">Reference proteome</keyword>
<dbReference type="EMBL" id="KV907510">
    <property type="protein sequence ID" value="OOF91688.1"/>
    <property type="molecule type" value="Genomic_DNA"/>
</dbReference>
<dbReference type="AlphaFoldDB" id="A0A1R3RB22"/>
<dbReference type="Proteomes" id="UP000188318">
    <property type="component" value="Unassembled WGS sequence"/>
</dbReference>
<name>A0A1R3RB22_ASPC5</name>
<evidence type="ECO:0000313" key="2">
    <source>
        <dbReference type="EMBL" id="OOF91688.1"/>
    </source>
</evidence>
<organism evidence="2 3">
    <name type="scientific">Aspergillus carbonarius (strain ITEM 5010)</name>
    <dbReference type="NCBI Taxonomy" id="602072"/>
    <lineage>
        <taxon>Eukaryota</taxon>
        <taxon>Fungi</taxon>
        <taxon>Dikarya</taxon>
        <taxon>Ascomycota</taxon>
        <taxon>Pezizomycotina</taxon>
        <taxon>Eurotiomycetes</taxon>
        <taxon>Eurotiomycetidae</taxon>
        <taxon>Eurotiales</taxon>
        <taxon>Aspergillaceae</taxon>
        <taxon>Aspergillus</taxon>
        <taxon>Aspergillus subgen. Circumdati</taxon>
    </lineage>
</organism>
<feature type="non-terminal residue" evidence="2">
    <location>
        <position position="63"/>
    </location>
</feature>
<feature type="region of interest" description="Disordered" evidence="1">
    <location>
        <begin position="1"/>
        <end position="21"/>
    </location>
</feature>
<dbReference type="VEuPathDB" id="FungiDB:ASPCADRAFT_211049"/>
<evidence type="ECO:0000313" key="3">
    <source>
        <dbReference type="Proteomes" id="UP000188318"/>
    </source>
</evidence>
<evidence type="ECO:0000256" key="1">
    <source>
        <dbReference type="SAM" id="MobiDB-lite"/>
    </source>
</evidence>
<accession>A0A1R3RB22</accession>
<protein>
    <submittedName>
        <fullName evidence="2">Uncharacterized protein</fullName>
    </submittedName>
</protein>
<gene>
    <name evidence="2" type="ORF">ASPCADRAFT_211049</name>
</gene>
<reference evidence="3" key="1">
    <citation type="journal article" date="2017" name="Genome Biol.">
        <title>Comparative genomics reveals high biological diversity and specific adaptations in the industrially and medically important fungal genus Aspergillus.</title>
        <authorList>
            <person name="de Vries R.P."/>
            <person name="Riley R."/>
            <person name="Wiebenga A."/>
            <person name="Aguilar-Osorio G."/>
            <person name="Amillis S."/>
            <person name="Uchima C.A."/>
            <person name="Anderluh G."/>
            <person name="Asadollahi M."/>
            <person name="Askin M."/>
            <person name="Barry K."/>
            <person name="Battaglia E."/>
            <person name="Bayram O."/>
            <person name="Benocci T."/>
            <person name="Braus-Stromeyer S.A."/>
            <person name="Caldana C."/>
            <person name="Canovas D."/>
            <person name="Cerqueira G.C."/>
            <person name="Chen F."/>
            <person name="Chen W."/>
            <person name="Choi C."/>
            <person name="Clum A."/>
            <person name="Dos Santos R.A."/>
            <person name="Damasio A.R."/>
            <person name="Diallinas G."/>
            <person name="Emri T."/>
            <person name="Fekete E."/>
            <person name="Flipphi M."/>
            <person name="Freyberg S."/>
            <person name="Gallo A."/>
            <person name="Gournas C."/>
            <person name="Habgood R."/>
            <person name="Hainaut M."/>
            <person name="Harispe M.L."/>
            <person name="Henrissat B."/>
            <person name="Hilden K.S."/>
            <person name="Hope R."/>
            <person name="Hossain A."/>
            <person name="Karabika E."/>
            <person name="Karaffa L."/>
            <person name="Karanyi Z."/>
            <person name="Krasevec N."/>
            <person name="Kuo A."/>
            <person name="Kusch H."/>
            <person name="LaButti K."/>
            <person name="Lagendijk E.L."/>
            <person name="Lapidus A."/>
            <person name="Levasseur A."/>
            <person name="Lindquist E."/>
            <person name="Lipzen A."/>
            <person name="Logrieco A.F."/>
            <person name="MacCabe A."/>
            <person name="Maekelae M.R."/>
            <person name="Malavazi I."/>
            <person name="Melin P."/>
            <person name="Meyer V."/>
            <person name="Mielnichuk N."/>
            <person name="Miskei M."/>
            <person name="Molnar A.P."/>
            <person name="Mule G."/>
            <person name="Ngan C.Y."/>
            <person name="Orejas M."/>
            <person name="Orosz E."/>
            <person name="Ouedraogo J.P."/>
            <person name="Overkamp K.M."/>
            <person name="Park H.-S."/>
            <person name="Perrone G."/>
            <person name="Piumi F."/>
            <person name="Punt P.J."/>
            <person name="Ram A.F."/>
            <person name="Ramon A."/>
            <person name="Rauscher S."/>
            <person name="Record E."/>
            <person name="Riano-Pachon D.M."/>
            <person name="Robert V."/>
            <person name="Roehrig J."/>
            <person name="Ruller R."/>
            <person name="Salamov A."/>
            <person name="Salih N.S."/>
            <person name="Samson R.A."/>
            <person name="Sandor E."/>
            <person name="Sanguinetti M."/>
            <person name="Schuetze T."/>
            <person name="Sepcic K."/>
            <person name="Shelest E."/>
            <person name="Sherlock G."/>
            <person name="Sophianopoulou V."/>
            <person name="Squina F.M."/>
            <person name="Sun H."/>
            <person name="Susca A."/>
            <person name="Todd R.B."/>
            <person name="Tsang A."/>
            <person name="Unkles S.E."/>
            <person name="van de Wiele N."/>
            <person name="van Rossen-Uffink D."/>
            <person name="Oliveira J.V."/>
            <person name="Vesth T.C."/>
            <person name="Visser J."/>
            <person name="Yu J.-H."/>
            <person name="Zhou M."/>
            <person name="Andersen M.R."/>
            <person name="Archer D.B."/>
            <person name="Baker S.E."/>
            <person name="Benoit I."/>
            <person name="Brakhage A.A."/>
            <person name="Braus G.H."/>
            <person name="Fischer R."/>
            <person name="Frisvad J.C."/>
            <person name="Goldman G.H."/>
            <person name="Houbraken J."/>
            <person name="Oakley B."/>
            <person name="Pocsi I."/>
            <person name="Scazzocchio C."/>
            <person name="Seiboth B."/>
            <person name="vanKuyk P.A."/>
            <person name="Wortman J."/>
            <person name="Dyer P.S."/>
            <person name="Grigoriev I.V."/>
        </authorList>
    </citation>
    <scope>NUCLEOTIDE SEQUENCE [LARGE SCALE GENOMIC DNA]</scope>
    <source>
        <strain evidence="3">ITEM 5010</strain>
    </source>
</reference>
<proteinExistence type="predicted"/>
<sequence>MRVEERPSPQSTPIYGVQGARPIDTSSHRSWWIPWGSGFPRQGFLLQGKIRIGTAVLEPEAPE</sequence>